<dbReference type="EMBL" id="LAZR01000267">
    <property type="protein sequence ID" value="KKN78184.1"/>
    <property type="molecule type" value="Genomic_DNA"/>
</dbReference>
<gene>
    <name evidence="1" type="ORF">LCGC14_0352850</name>
</gene>
<name>A0A0F9TFW6_9ZZZZ</name>
<reference evidence="1" key="1">
    <citation type="journal article" date="2015" name="Nature">
        <title>Complex archaea that bridge the gap between prokaryotes and eukaryotes.</title>
        <authorList>
            <person name="Spang A."/>
            <person name="Saw J.H."/>
            <person name="Jorgensen S.L."/>
            <person name="Zaremba-Niedzwiedzka K."/>
            <person name="Martijn J."/>
            <person name="Lind A.E."/>
            <person name="van Eijk R."/>
            <person name="Schleper C."/>
            <person name="Guy L."/>
            <person name="Ettema T.J."/>
        </authorList>
    </citation>
    <scope>NUCLEOTIDE SEQUENCE</scope>
</reference>
<organism evidence="1">
    <name type="scientific">marine sediment metagenome</name>
    <dbReference type="NCBI Taxonomy" id="412755"/>
    <lineage>
        <taxon>unclassified sequences</taxon>
        <taxon>metagenomes</taxon>
        <taxon>ecological metagenomes</taxon>
    </lineage>
</organism>
<accession>A0A0F9TFW6</accession>
<dbReference type="AlphaFoldDB" id="A0A0F9TFW6"/>
<protein>
    <submittedName>
        <fullName evidence="1">Uncharacterized protein</fullName>
    </submittedName>
</protein>
<sequence length="306" mass="34992">MVNLSLNDIWGDKGRAAPWRAIASIIVDGEASEKAPPTGRSWIEEVADATQYPPAYIRRLRLSEIFLRLLEKDGHEAVGAVSNWPFSHIDNIRKIYEVDPARGLKLLSTSETSPFNQRELEKLLKDLRARKSPIAKLGSGGRIRSAQFSEKCLTAIHNSKYSFGLKNNDDAAVKYYIRRWGNSTKWASPEFFVTWPNERRIDAVDCYGGLHCQRMDIINEKIKNAVFESTFFDVFWIIIPIREELEYFFKQAINDLGMANIGILGLDDFNLEIITLEGPRAVHPVPDRRGVWEIQRQAMFEMLSSD</sequence>
<evidence type="ECO:0000313" key="1">
    <source>
        <dbReference type="EMBL" id="KKN78184.1"/>
    </source>
</evidence>
<proteinExistence type="predicted"/>
<comment type="caution">
    <text evidence="1">The sequence shown here is derived from an EMBL/GenBank/DDBJ whole genome shotgun (WGS) entry which is preliminary data.</text>
</comment>